<dbReference type="AlphaFoldDB" id="A0A9P0PTL3"/>
<dbReference type="Proteomes" id="UP001152888">
    <property type="component" value="Unassembled WGS sequence"/>
</dbReference>
<keyword evidence="2" id="KW-1185">Reference proteome</keyword>
<accession>A0A9P0PTL3</accession>
<organism evidence="1 2">
    <name type="scientific">Acanthoscelides obtectus</name>
    <name type="common">Bean weevil</name>
    <name type="synonym">Bruchus obtectus</name>
    <dbReference type="NCBI Taxonomy" id="200917"/>
    <lineage>
        <taxon>Eukaryota</taxon>
        <taxon>Metazoa</taxon>
        <taxon>Ecdysozoa</taxon>
        <taxon>Arthropoda</taxon>
        <taxon>Hexapoda</taxon>
        <taxon>Insecta</taxon>
        <taxon>Pterygota</taxon>
        <taxon>Neoptera</taxon>
        <taxon>Endopterygota</taxon>
        <taxon>Coleoptera</taxon>
        <taxon>Polyphaga</taxon>
        <taxon>Cucujiformia</taxon>
        <taxon>Chrysomeloidea</taxon>
        <taxon>Chrysomelidae</taxon>
        <taxon>Bruchinae</taxon>
        <taxon>Bruchini</taxon>
        <taxon>Acanthoscelides</taxon>
    </lineage>
</organism>
<proteinExistence type="predicted"/>
<reference evidence="1" key="1">
    <citation type="submission" date="2022-03" db="EMBL/GenBank/DDBJ databases">
        <authorList>
            <person name="Sayadi A."/>
        </authorList>
    </citation>
    <scope>NUCLEOTIDE SEQUENCE</scope>
</reference>
<protein>
    <submittedName>
        <fullName evidence="1">Uncharacterized protein</fullName>
    </submittedName>
</protein>
<evidence type="ECO:0000313" key="1">
    <source>
        <dbReference type="EMBL" id="CAH1998427.1"/>
    </source>
</evidence>
<comment type="caution">
    <text evidence="1">The sequence shown here is derived from an EMBL/GenBank/DDBJ whole genome shotgun (WGS) entry which is preliminary data.</text>
</comment>
<name>A0A9P0PTL3_ACAOB</name>
<dbReference type="EMBL" id="CAKOFQ010007330">
    <property type="protein sequence ID" value="CAH1998427.1"/>
    <property type="molecule type" value="Genomic_DNA"/>
</dbReference>
<sequence>MSYRRTSDSVEKTYYAAVAEKIPLYTTKYVGGVTESISGRHLTTKPFSSLPIKGEEDTMPCYKPHVLEAVFFGLGD</sequence>
<gene>
    <name evidence="1" type="ORF">ACAOBT_LOCUS24374</name>
</gene>
<evidence type="ECO:0000313" key="2">
    <source>
        <dbReference type="Proteomes" id="UP001152888"/>
    </source>
</evidence>